<dbReference type="EMBL" id="ADBV01008649">
    <property type="protein sequence ID" value="EJW76765.1"/>
    <property type="molecule type" value="Genomic_DNA"/>
</dbReference>
<reference evidence="2" key="1">
    <citation type="submission" date="2012-08" db="EMBL/GenBank/DDBJ databases">
        <title>The Genome Sequence of Wuchereria bancrofti.</title>
        <authorList>
            <person name="Nutman T.B."/>
            <person name="Fink D.L."/>
            <person name="Russ C."/>
            <person name="Young S."/>
            <person name="Zeng Q."/>
            <person name="Koehrsen M."/>
            <person name="Alvarado L."/>
            <person name="Berlin A."/>
            <person name="Chapman S.B."/>
            <person name="Chen Z."/>
            <person name="Freedman E."/>
            <person name="Gellesch M."/>
            <person name="Goldberg J."/>
            <person name="Griggs A."/>
            <person name="Gujja S."/>
            <person name="Heilman E.R."/>
            <person name="Heiman D."/>
            <person name="Hepburn T."/>
            <person name="Howarth C."/>
            <person name="Jen D."/>
            <person name="Larson L."/>
            <person name="Lewis B."/>
            <person name="Mehta T."/>
            <person name="Park D."/>
            <person name="Pearson M."/>
            <person name="Roberts A."/>
            <person name="Saif S."/>
            <person name="Shea T."/>
            <person name="Shenoy N."/>
            <person name="Sisk P."/>
            <person name="Stolte C."/>
            <person name="Sykes S."/>
            <person name="Walk T."/>
            <person name="White J."/>
            <person name="Yandava C."/>
            <person name="Haas B."/>
            <person name="Henn M.R."/>
            <person name="Nusbaum C."/>
            <person name="Birren B."/>
        </authorList>
    </citation>
    <scope>NUCLEOTIDE SEQUENCE [LARGE SCALE GENOMIC DNA]</scope>
    <source>
        <strain evidence="2">NA</strain>
    </source>
</reference>
<feature type="non-terminal residue" evidence="1">
    <location>
        <position position="1"/>
    </location>
</feature>
<gene>
    <name evidence="1" type="ORF">WUBG_12327</name>
</gene>
<dbReference type="AlphaFoldDB" id="J9AQW9"/>
<accession>J9AQW9</accession>
<protein>
    <submittedName>
        <fullName evidence="1">Uncharacterized protein</fullName>
    </submittedName>
</protein>
<proteinExistence type="predicted"/>
<organism evidence="1 2">
    <name type="scientific">Wuchereria bancrofti</name>
    <dbReference type="NCBI Taxonomy" id="6293"/>
    <lineage>
        <taxon>Eukaryota</taxon>
        <taxon>Metazoa</taxon>
        <taxon>Ecdysozoa</taxon>
        <taxon>Nematoda</taxon>
        <taxon>Chromadorea</taxon>
        <taxon>Rhabditida</taxon>
        <taxon>Spirurina</taxon>
        <taxon>Spiruromorpha</taxon>
        <taxon>Filarioidea</taxon>
        <taxon>Onchocercidae</taxon>
        <taxon>Wuchereria</taxon>
    </lineage>
</organism>
<name>J9AQW9_WUCBA</name>
<sequence length="83" mass="9180">DWYRSVDSCVAVLNAVIKLEDSKKVLSGMKSVENDLVKSETRITLRPLIASIEKTYGVDAMEASNTSLKELLLKVKSFLSSCL</sequence>
<evidence type="ECO:0000313" key="2">
    <source>
        <dbReference type="Proteomes" id="UP000004810"/>
    </source>
</evidence>
<evidence type="ECO:0000313" key="1">
    <source>
        <dbReference type="EMBL" id="EJW76765.1"/>
    </source>
</evidence>
<comment type="caution">
    <text evidence="1">The sequence shown here is derived from an EMBL/GenBank/DDBJ whole genome shotgun (WGS) entry which is preliminary data.</text>
</comment>
<dbReference type="Proteomes" id="UP000004810">
    <property type="component" value="Unassembled WGS sequence"/>
</dbReference>